<evidence type="ECO:0000313" key="4">
    <source>
        <dbReference type="Proteomes" id="UP000180098"/>
    </source>
</evidence>
<reference evidence="3 4" key="1">
    <citation type="submission" date="2016-10" db="EMBL/GenBank/DDBJ databases">
        <title>Draft genome sequences of four alkaliphilic bacteria belonging to the Anaerobacillus genus.</title>
        <authorList>
            <person name="Bassil N.M."/>
            <person name="Lloyd J.R."/>
        </authorList>
    </citation>
    <scope>NUCLEOTIDE SEQUENCE [LARGE SCALE GENOMIC DNA]</scope>
    <source>
        <strain evidence="3 4">DSM 15340</strain>
    </source>
</reference>
<dbReference type="PROSITE" id="PS51257">
    <property type="entry name" value="PROKAR_LIPOPROTEIN"/>
    <property type="match status" value="1"/>
</dbReference>
<gene>
    <name evidence="3" type="ORF">BKP35_10790</name>
</gene>
<feature type="compositionally biased region" description="Basic and acidic residues" evidence="1">
    <location>
        <begin position="32"/>
        <end position="73"/>
    </location>
</feature>
<keyword evidence="2" id="KW-0732">Signal</keyword>
<protein>
    <recommendedName>
        <fullName evidence="5">Lipoprotein SmpA/OmlA domain-containing protein</fullName>
    </recommendedName>
</protein>
<dbReference type="RefSeq" id="WP_071313363.1">
    <property type="nucleotide sequence ID" value="NZ_MLQQ01000021.1"/>
</dbReference>
<accession>A0A1S2LIZ4</accession>
<feature type="chain" id="PRO_5039625152" description="Lipoprotein SmpA/OmlA domain-containing protein" evidence="2">
    <location>
        <begin position="22"/>
        <end position="208"/>
    </location>
</feature>
<feature type="region of interest" description="Disordered" evidence="1">
    <location>
        <begin position="21"/>
        <end position="102"/>
    </location>
</feature>
<comment type="caution">
    <text evidence="3">The sequence shown here is derived from an EMBL/GenBank/DDBJ whole genome shotgun (WGS) entry which is preliminary data.</text>
</comment>
<keyword evidence="4" id="KW-1185">Reference proteome</keyword>
<dbReference type="Proteomes" id="UP000180098">
    <property type="component" value="Unassembled WGS sequence"/>
</dbReference>
<dbReference type="AlphaFoldDB" id="A0A1S2LIZ4"/>
<evidence type="ECO:0000256" key="1">
    <source>
        <dbReference type="SAM" id="MobiDB-lite"/>
    </source>
</evidence>
<feature type="signal peptide" evidence="2">
    <location>
        <begin position="1"/>
        <end position="21"/>
    </location>
</feature>
<dbReference type="EMBL" id="MLQQ01000021">
    <property type="protein sequence ID" value="OIJ12284.1"/>
    <property type="molecule type" value="Genomic_DNA"/>
</dbReference>
<evidence type="ECO:0000313" key="3">
    <source>
        <dbReference type="EMBL" id="OIJ12284.1"/>
    </source>
</evidence>
<sequence length="208" mass="24093">MKKLLLLLLLSLVLAFSSACTQTDTNEPENDADQKEQMNEEIGEKEKTQDESEENNISKEEPVTEDTEKSDEKETNEEQQTGDVTEGEKEEPTEEQYRSNVDTLKEKEIVGKELNDVELLLGRPTVEAKDAILHVWRYDYPSEGYFFDNQLNAVDVEGLYNEQMEAQLMVFFENDIATSYSIYYLKEDEIMHYLETEHGSEEYSASRD</sequence>
<dbReference type="OrthoDB" id="2991167at2"/>
<name>A0A1S2LIZ4_9BACI</name>
<evidence type="ECO:0000256" key="2">
    <source>
        <dbReference type="SAM" id="SignalP"/>
    </source>
</evidence>
<organism evidence="3 4">
    <name type="scientific">Anaerobacillus arseniciselenatis</name>
    <dbReference type="NCBI Taxonomy" id="85682"/>
    <lineage>
        <taxon>Bacteria</taxon>
        <taxon>Bacillati</taxon>
        <taxon>Bacillota</taxon>
        <taxon>Bacilli</taxon>
        <taxon>Bacillales</taxon>
        <taxon>Bacillaceae</taxon>
        <taxon>Anaerobacillus</taxon>
    </lineage>
</organism>
<evidence type="ECO:0008006" key="5">
    <source>
        <dbReference type="Google" id="ProtNLM"/>
    </source>
</evidence>
<proteinExistence type="predicted"/>